<dbReference type="RefSeq" id="WP_038217517.1">
    <property type="nucleotide sequence ID" value="NZ_CAWLWN010000206.1"/>
</dbReference>
<dbReference type="InterPro" id="IPR039374">
    <property type="entry name" value="SIP_fam"/>
</dbReference>
<comment type="caution">
    <text evidence="3">The sequence shown here is derived from an EMBL/GenBank/DDBJ whole genome shotgun (WGS) entry which is preliminary data.</text>
</comment>
<dbReference type="GO" id="GO:0016491">
    <property type="term" value="F:oxidoreductase activity"/>
    <property type="evidence" value="ECO:0007669"/>
    <property type="project" value="InterPro"/>
</dbReference>
<dbReference type="PANTHER" id="PTHR30157">
    <property type="entry name" value="FERRIC REDUCTASE, NADPH-DEPENDENT"/>
    <property type="match status" value="1"/>
</dbReference>
<dbReference type="InterPro" id="IPR017927">
    <property type="entry name" value="FAD-bd_FR_type"/>
</dbReference>
<accession>A0A077NGV1</accession>
<dbReference type="Gene3D" id="3.40.50.80">
    <property type="entry name" value="Nucleotide-binding domain of ferredoxin-NADP reductase (FNR) module"/>
    <property type="match status" value="1"/>
</dbReference>
<evidence type="ECO:0000313" key="3">
    <source>
        <dbReference type="EMBL" id="CDG97040.1"/>
    </source>
</evidence>
<dbReference type="Proteomes" id="UP000028511">
    <property type="component" value="Unassembled WGS sequence"/>
</dbReference>
<evidence type="ECO:0000259" key="2">
    <source>
        <dbReference type="PROSITE" id="PS51384"/>
    </source>
</evidence>
<dbReference type="InterPro" id="IPR013113">
    <property type="entry name" value="SIP_FAD-bd"/>
</dbReference>
<feature type="domain" description="FAD-binding FR-type" evidence="2">
    <location>
        <begin position="3"/>
        <end position="132"/>
    </location>
</feature>
<dbReference type="Pfam" id="PF04954">
    <property type="entry name" value="SIP"/>
    <property type="match status" value="1"/>
</dbReference>
<evidence type="ECO:0000256" key="1">
    <source>
        <dbReference type="ARBA" id="ARBA00035644"/>
    </source>
</evidence>
<dbReference type="InterPro" id="IPR039261">
    <property type="entry name" value="FNR_nucleotide-bd"/>
</dbReference>
<dbReference type="PANTHER" id="PTHR30157:SF0">
    <property type="entry name" value="NADPH-DEPENDENT FERRIC-CHELATE REDUCTASE"/>
    <property type="match status" value="1"/>
</dbReference>
<dbReference type="InterPro" id="IPR007037">
    <property type="entry name" value="SIP_rossman_dom"/>
</dbReference>
<dbReference type="PROSITE" id="PS51384">
    <property type="entry name" value="FAD_FR"/>
    <property type="match status" value="1"/>
</dbReference>
<gene>
    <name evidence="3" type="ORF">XBP1_2430034</name>
</gene>
<proteinExistence type="inferred from homology"/>
<dbReference type="HOGENOM" id="CLU_040923_2_0_6"/>
<protein>
    <submittedName>
        <fullName evidence="3">FAD-binding 9 siderophore-interacting domain-containing protein</fullName>
    </submittedName>
</protein>
<organism evidence="3 4">
    <name type="scientific">Xenorhabdus bovienii str. puntauvense</name>
    <dbReference type="NCBI Taxonomy" id="1398201"/>
    <lineage>
        <taxon>Bacteria</taxon>
        <taxon>Pseudomonadati</taxon>
        <taxon>Pseudomonadota</taxon>
        <taxon>Gammaproteobacteria</taxon>
        <taxon>Enterobacterales</taxon>
        <taxon>Morganellaceae</taxon>
        <taxon>Xenorhabdus</taxon>
    </lineage>
</organism>
<dbReference type="CDD" id="cd06193">
    <property type="entry name" value="siderophore_interacting"/>
    <property type="match status" value="1"/>
</dbReference>
<dbReference type="Gene3D" id="2.40.30.10">
    <property type="entry name" value="Translation factors"/>
    <property type="match status" value="1"/>
</dbReference>
<dbReference type="EMBL" id="CBSW010000161">
    <property type="protein sequence ID" value="CDG97040.1"/>
    <property type="molecule type" value="Genomic_DNA"/>
</dbReference>
<comment type="similarity">
    <text evidence="1">Belongs to the SIP oxidoreductase family.</text>
</comment>
<dbReference type="SUPFAM" id="SSF63380">
    <property type="entry name" value="Riboflavin synthase domain-like"/>
    <property type="match status" value="1"/>
</dbReference>
<dbReference type="Pfam" id="PF08021">
    <property type="entry name" value="FAD_binding_9"/>
    <property type="match status" value="1"/>
</dbReference>
<dbReference type="InterPro" id="IPR017938">
    <property type="entry name" value="Riboflavin_synthase-like_b-brl"/>
</dbReference>
<evidence type="ECO:0000313" key="4">
    <source>
        <dbReference type="Proteomes" id="UP000028511"/>
    </source>
</evidence>
<reference evidence="3" key="1">
    <citation type="submission" date="2013-07" db="EMBL/GenBank/DDBJ databases">
        <title>Sub-species coevolution in mutualistic symbiosis.</title>
        <authorList>
            <person name="Murfin K."/>
            <person name="Klassen J."/>
            <person name="Lee M."/>
            <person name="Forst S."/>
            <person name="Stock P."/>
            <person name="Goodrich-Blair H."/>
        </authorList>
    </citation>
    <scope>NUCLEOTIDE SEQUENCE [LARGE SCALE GENOMIC DNA]</scope>
    <source>
        <strain evidence="3">Puntauvense</strain>
    </source>
</reference>
<name>A0A077NGV1_XENBV</name>
<dbReference type="AlphaFoldDB" id="A0A077NGV1"/>
<sequence>MSSTYSIFTLFLKERILVSPSILRCVFQGPDVHRMRRYAPDQRIKLLFPVQNNPALKLEGGEEWRRDYMAIPKEQRPLMRTYTLRALRIEKHEMDVEFVLHGKNSPVSNWLSHANLGDTLQIVAPMAGLDGCMENSGGGCEWNPPEHMCQTLLIADETALPAALGILEQLAQRDNPPYVQAFFEVLEQGDCVNVEHFTFADVFWLPRDTEGKYQYGKRLIEEVPQHVTIPESAFIKEQALDEKTTSEGELWERATSENNETRFYGWIAAESSVVKKLRQYLLQERHLDRSLINFMAYWSKSSSKDDHA</sequence>